<keyword evidence="2" id="KW-1185">Reference proteome</keyword>
<accession>E4Y141</accession>
<dbReference type="Proteomes" id="UP000001307">
    <property type="component" value="Unassembled WGS sequence"/>
</dbReference>
<sequence>MVVEKTLLGFPKELQKFVTYCRALKFEEQPDYMYLRNLLRGLARQWKIEFDGIYCWNRRNKLSVN</sequence>
<dbReference type="Gene3D" id="1.10.510.10">
    <property type="entry name" value="Transferase(Phosphotransferase) domain 1"/>
    <property type="match status" value="1"/>
</dbReference>
<evidence type="ECO:0000313" key="2">
    <source>
        <dbReference type="Proteomes" id="UP000001307"/>
    </source>
</evidence>
<organism evidence="1">
    <name type="scientific">Oikopleura dioica</name>
    <name type="common">Tunicate</name>
    <dbReference type="NCBI Taxonomy" id="34765"/>
    <lineage>
        <taxon>Eukaryota</taxon>
        <taxon>Metazoa</taxon>
        <taxon>Chordata</taxon>
        <taxon>Tunicata</taxon>
        <taxon>Appendicularia</taxon>
        <taxon>Copelata</taxon>
        <taxon>Oikopleuridae</taxon>
        <taxon>Oikopleura</taxon>
    </lineage>
</organism>
<dbReference type="OrthoDB" id="5800476at2759"/>
<name>E4Y141_OIKDI</name>
<evidence type="ECO:0008006" key="3">
    <source>
        <dbReference type="Google" id="ProtNLM"/>
    </source>
</evidence>
<dbReference type="InParanoid" id="E4Y141"/>
<protein>
    <recommendedName>
        <fullName evidence="3">Non-specific serine/threonine protein kinase</fullName>
    </recommendedName>
</protein>
<dbReference type="EMBL" id="FN653566">
    <property type="protein sequence ID" value="CBY15588.1"/>
    <property type="molecule type" value="Genomic_DNA"/>
</dbReference>
<proteinExistence type="predicted"/>
<dbReference type="AlphaFoldDB" id="E4Y141"/>
<reference evidence="1" key="1">
    <citation type="journal article" date="2010" name="Science">
        <title>Plasticity of animal genome architecture unmasked by rapid evolution of a pelagic tunicate.</title>
        <authorList>
            <person name="Denoeud F."/>
            <person name="Henriet S."/>
            <person name="Mungpakdee S."/>
            <person name="Aury J.M."/>
            <person name="Da Silva C."/>
            <person name="Brinkmann H."/>
            <person name="Mikhaleva J."/>
            <person name="Olsen L.C."/>
            <person name="Jubin C."/>
            <person name="Canestro C."/>
            <person name="Bouquet J.M."/>
            <person name="Danks G."/>
            <person name="Poulain J."/>
            <person name="Campsteijn C."/>
            <person name="Adamski M."/>
            <person name="Cross I."/>
            <person name="Yadetie F."/>
            <person name="Muffato M."/>
            <person name="Louis A."/>
            <person name="Butcher S."/>
            <person name="Tsagkogeorga G."/>
            <person name="Konrad A."/>
            <person name="Singh S."/>
            <person name="Jensen M.F."/>
            <person name="Cong E.H."/>
            <person name="Eikeseth-Otteraa H."/>
            <person name="Noel B."/>
            <person name="Anthouard V."/>
            <person name="Porcel B.M."/>
            <person name="Kachouri-Lafond R."/>
            <person name="Nishino A."/>
            <person name="Ugolini M."/>
            <person name="Chourrout P."/>
            <person name="Nishida H."/>
            <person name="Aasland R."/>
            <person name="Huzurbazar S."/>
            <person name="Westhof E."/>
            <person name="Delsuc F."/>
            <person name="Lehrach H."/>
            <person name="Reinhardt R."/>
            <person name="Weissenbach J."/>
            <person name="Roy S.W."/>
            <person name="Artiguenave F."/>
            <person name="Postlethwait J.H."/>
            <person name="Manak J.R."/>
            <person name="Thompson E.M."/>
            <person name="Jaillon O."/>
            <person name="Du Pasquier L."/>
            <person name="Boudinot P."/>
            <person name="Liberles D.A."/>
            <person name="Volff J.N."/>
            <person name="Philippe H."/>
            <person name="Lenhard B."/>
            <person name="Roest Crollius H."/>
            <person name="Wincker P."/>
            <person name="Chourrout D."/>
        </authorList>
    </citation>
    <scope>NUCLEOTIDE SEQUENCE [LARGE SCALE GENOMIC DNA]</scope>
</reference>
<gene>
    <name evidence="1" type="ORF">GSOID_T00013886001</name>
</gene>
<dbReference type="InterPro" id="IPR011009">
    <property type="entry name" value="Kinase-like_dom_sf"/>
</dbReference>
<evidence type="ECO:0000313" key="1">
    <source>
        <dbReference type="EMBL" id="CBY15588.1"/>
    </source>
</evidence>
<dbReference type="SUPFAM" id="SSF56112">
    <property type="entry name" value="Protein kinase-like (PK-like)"/>
    <property type="match status" value="1"/>
</dbReference>